<evidence type="ECO:0000256" key="9">
    <source>
        <dbReference type="SAM" id="MobiDB-lite"/>
    </source>
</evidence>
<feature type="transmembrane region" description="Helical" evidence="10">
    <location>
        <begin position="445"/>
        <end position="464"/>
    </location>
</feature>
<evidence type="ECO:0000256" key="6">
    <source>
        <dbReference type="ARBA" id="ARBA00022801"/>
    </source>
</evidence>
<dbReference type="GO" id="GO:0098554">
    <property type="term" value="C:cytoplasmic side of endoplasmic reticulum membrane"/>
    <property type="evidence" value="ECO:0007669"/>
    <property type="project" value="TreeGrafter"/>
</dbReference>
<dbReference type="InterPro" id="IPR006639">
    <property type="entry name" value="Preselin/SPP"/>
</dbReference>
<feature type="transmembrane region" description="Helical" evidence="10">
    <location>
        <begin position="210"/>
        <end position="232"/>
    </location>
</feature>
<dbReference type="Pfam" id="PF04258">
    <property type="entry name" value="Peptidase_A22B"/>
    <property type="match status" value="1"/>
</dbReference>
<feature type="transmembrane region" description="Helical" evidence="10">
    <location>
        <begin position="385"/>
        <end position="403"/>
    </location>
</feature>
<sequence>MRLIQRRQPTSDAEPVRGLPKRNDELFDRPRERTARMVRGGITAFVALLVIAAVISVSGQANEDCMSRTVPVGVSIAETVAVGESKTFLSLLAYFGGSVDANTPPMPVVVADDKFACKPIGLVTGKAVLVWRGDCPFIQKAVNAQAAGAAAVIVVTDETELSSMSCVGNSSITIPVMQVLNDDGAQLAVDAGQGANVTLKELSIKSSMDFVASFALLSIASMTIIFGAVWSLSDQRLMFHPKSENDGERGQETAGATEGLEITEMSAAYFVVFASLVLLVIFYTMQHWVFVVIKGVFCFAAVQGLQALFFAVFVSIFKPMSQDVELPVIGKVHVLSIPSVACSLATVGIWVVNQGATWAWILQDIMGMSFLVNVLRLVHLPNLKVGALLLSGAMCYDIFWVYIQPHLFGDESVMVKVAKGGDKHESLPMLFLFPRLEGNVGDFSMLGYGDVILPGLLIVHNHLFDNRSNESNRARISYLLPSIAAYIAGLLLTFLALYFEVGGQGGQPALCYLVPTVLGGTVFYAHCRGELKEMWTRASVELISIESESEGERLIGTGSTNSNAAANV</sequence>
<comment type="subcellular location">
    <subcellularLocation>
        <location evidence="2">Endosome membrane</location>
        <topology evidence="2">Multi-pass membrane protein</topology>
    </subcellularLocation>
</comment>
<dbReference type="Gene3D" id="3.50.30.30">
    <property type="match status" value="1"/>
</dbReference>
<feature type="transmembrane region" description="Helical" evidence="10">
    <location>
        <begin position="476"/>
        <end position="499"/>
    </location>
</feature>
<feature type="region of interest" description="Disordered" evidence="9">
    <location>
        <begin position="1"/>
        <end position="26"/>
    </location>
</feature>
<evidence type="ECO:0000256" key="8">
    <source>
        <dbReference type="ARBA" id="ARBA00023136"/>
    </source>
</evidence>
<evidence type="ECO:0000259" key="11">
    <source>
        <dbReference type="Pfam" id="PF02225"/>
    </source>
</evidence>
<proteinExistence type="inferred from homology"/>
<dbReference type="InterPro" id="IPR003137">
    <property type="entry name" value="PA_domain"/>
</dbReference>
<feature type="transmembrane region" description="Helical" evidence="10">
    <location>
        <begin position="291"/>
        <end position="316"/>
    </location>
</feature>
<dbReference type="InterPro" id="IPR007369">
    <property type="entry name" value="Peptidase_A22B_SPP"/>
</dbReference>
<keyword evidence="6" id="KW-0378">Hydrolase</keyword>
<dbReference type="SUPFAM" id="SSF52025">
    <property type="entry name" value="PA domain"/>
    <property type="match status" value="1"/>
</dbReference>
<evidence type="ECO:0000256" key="7">
    <source>
        <dbReference type="ARBA" id="ARBA00022989"/>
    </source>
</evidence>
<dbReference type="SMART" id="SM00730">
    <property type="entry name" value="PSN"/>
    <property type="match status" value="1"/>
</dbReference>
<feature type="transmembrane region" description="Helical" evidence="10">
    <location>
        <begin position="267"/>
        <end position="285"/>
    </location>
</feature>
<name>A0A7S0XGQ0_9CHLO</name>
<dbReference type="InterPro" id="IPR046450">
    <property type="entry name" value="PA_dom_sf"/>
</dbReference>
<accession>A0A7S0XGQ0</accession>
<evidence type="ECO:0000256" key="1">
    <source>
        <dbReference type="ARBA" id="ARBA00003012"/>
    </source>
</evidence>
<keyword evidence="5" id="KW-0967">Endosome</keyword>
<dbReference type="PANTHER" id="PTHR12174:SF75">
    <property type="entry name" value="SIGNAL PEPTIDE PEPTIDASE-LIKE 2"/>
    <property type="match status" value="1"/>
</dbReference>
<dbReference type="Pfam" id="PF02225">
    <property type="entry name" value="PA"/>
    <property type="match status" value="1"/>
</dbReference>
<dbReference type="GO" id="GO:0010008">
    <property type="term" value="C:endosome membrane"/>
    <property type="evidence" value="ECO:0007669"/>
    <property type="project" value="UniProtKB-SubCell"/>
</dbReference>
<evidence type="ECO:0000313" key="12">
    <source>
        <dbReference type="EMBL" id="CAD8722920.1"/>
    </source>
</evidence>
<feature type="transmembrane region" description="Helical" evidence="10">
    <location>
        <begin position="37"/>
        <end position="57"/>
    </location>
</feature>
<evidence type="ECO:0000256" key="3">
    <source>
        <dbReference type="ARBA" id="ARBA00006859"/>
    </source>
</evidence>
<keyword evidence="4 10" id="KW-0812">Transmembrane</keyword>
<organism evidence="12">
    <name type="scientific">Mantoniella antarctica</name>
    <dbReference type="NCBI Taxonomy" id="81844"/>
    <lineage>
        <taxon>Eukaryota</taxon>
        <taxon>Viridiplantae</taxon>
        <taxon>Chlorophyta</taxon>
        <taxon>Mamiellophyceae</taxon>
        <taxon>Mamiellales</taxon>
        <taxon>Mamiellaceae</taxon>
        <taxon>Mantoniella</taxon>
    </lineage>
</organism>
<dbReference type="AlphaFoldDB" id="A0A7S0XGQ0"/>
<dbReference type="PANTHER" id="PTHR12174">
    <property type="entry name" value="SIGNAL PEPTIDE PEPTIDASE"/>
    <property type="match status" value="1"/>
</dbReference>
<keyword evidence="8 10" id="KW-0472">Membrane</keyword>
<keyword evidence="7 10" id="KW-1133">Transmembrane helix</keyword>
<reference evidence="12" key="1">
    <citation type="submission" date="2021-01" db="EMBL/GenBank/DDBJ databases">
        <authorList>
            <person name="Corre E."/>
            <person name="Pelletier E."/>
            <person name="Niang G."/>
            <person name="Scheremetjew M."/>
            <person name="Finn R."/>
            <person name="Kale V."/>
            <person name="Holt S."/>
            <person name="Cochrane G."/>
            <person name="Meng A."/>
            <person name="Brown T."/>
            <person name="Cohen L."/>
        </authorList>
    </citation>
    <scope>NUCLEOTIDE SEQUENCE</scope>
    <source>
        <strain evidence="12">SL-175</strain>
    </source>
</reference>
<comment type="similarity">
    <text evidence="3">Belongs to the peptidase A22B family.</text>
</comment>
<evidence type="ECO:0000256" key="10">
    <source>
        <dbReference type="SAM" id="Phobius"/>
    </source>
</evidence>
<feature type="transmembrane region" description="Helical" evidence="10">
    <location>
        <begin position="328"/>
        <end position="352"/>
    </location>
</feature>
<dbReference type="GO" id="GO:0033619">
    <property type="term" value="P:membrane protein proteolysis"/>
    <property type="evidence" value="ECO:0007669"/>
    <property type="project" value="TreeGrafter"/>
</dbReference>
<feature type="transmembrane region" description="Helical" evidence="10">
    <location>
        <begin position="358"/>
        <end position="378"/>
    </location>
</feature>
<evidence type="ECO:0000256" key="5">
    <source>
        <dbReference type="ARBA" id="ARBA00022753"/>
    </source>
</evidence>
<comment type="function">
    <text evidence="1">Intramembrane-cleaving aspartic protease (I-CLiP) that cleaves type II membrane signal peptides in the hydrophobic plane of the membrane.</text>
</comment>
<dbReference type="GO" id="GO:0005765">
    <property type="term" value="C:lysosomal membrane"/>
    <property type="evidence" value="ECO:0007669"/>
    <property type="project" value="TreeGrafter"/>
</dbReference>
<dbReference type="GO" id="GO:0098553">
    <property type="term" value="C:lumenal side of endoplasmic reticulum membrane"/>
    <property type="evidence" value="ECO:0007669"/>
    <property type="project" value="TreeGrafter"/>
</dbReference>
<feature type="transmembrane region" description="Helical" evidence="10">
    <location>
        <begin position="505"/>
        <end position="527"/>
    </location>
</feature>
<dbReference type="GO" id="GO:0042500">
    <property type="term" value="F:aspartic endopeptidase activity, intramembrane cleaving"/>
    <property type="evidence" value="ECO:0007669"/>
    <property type="project" value="InterPro"/>
</dbReference>
<feature type="domain" description="PA" evidence="11">
    <location>
        <begin position="108"/>
        <end position="187"/>
    </location>
</feature>
<protein>
    <recommendedName>
        <fullName evidence="11">PA domain-containing protein</fullName>
    </recommendedName>
</protein>
<gene>
    <name evidence="12" type="ORF">MANT1106_LOCUS22136</name>
</gene>
<dbReference type="EMBL" id="HBFC01037223">
    <property type="protein sequence ID" value="CAD8722920.1"/>
    <property type="molecule type" value="Transcribed_RNA"/>
</dbReference>
<evidence type="ECO:0000256" key="4">
    <source>
        <dbReference type="ARBA" id="ARBA00022692"/>
    </source>
</evidence>
<evidence type="ECO:0000256" key="2">
    <source>
        <dbReference type="ARBA" id="ARBA00004337"/>
    </source>
</evidence>
<dbReference type="GO" id="GO:0030660">
    <property type="term" value="C:Golgi-associated vesicle membrane"/>
    <property type="evidence" value="ECO:0007669"/>
    <property type="project" value="TreeGrafter"/>
</dbReference>